<feature type="compositionally biased region" description="Acidic residues" evidence="2">
    <location>
        <begin position="686"/>
        <end position="695"/>
    </location>
</feature>
<dbReference type="SUPFAM" id="SSF69318">
    <property type="entry name" value="Integrin alpha N-terminal domain"/>
    <property type="match status" value="1"/>
</dbReference>
<dbReference type="PANTHER" id="PTHR16317:SF1">
    <property type="entry name" value="KICSTOR COMPLEX PROTEIN ITFG2"/>
    <property type="match status" value="1"/>
</dbReference>
<evidence type="ECO:0000313" key="4">
    <source>
        <dbReference type="Proteomes" id="UP000612746"/>
    </source>
</evidence>
<proteinExistence type="predicted"/>
<name>A0A8H7Q913_9FUNG</name>
<evidence type="ECO:0000256" key="1">
    <source>
        <dbReference type="SAM" id="Coils"/>
    </source>
</evidence>
<protein>
    <submittedName>
        <fullName evidence="3">Uncharacterized protein</fullName>
    </submittedName>
</protein>
<dbReference type="EMBL" id="JAEPRA010000002">
    <property type="protein sequence ID" value="KAG2188237.1"/>
    <property type="molecule type" value="Genomic_DNA"/>
</dbReference>
<reference evidence="3" key="1">
    <citation type="submission" date="2020-12" db="EMBL/GenBank/DDBJ databases">
        <title>Metabolic potential, ecology and presence of endohyphal bacteria is reflected in genomic diversity of Mucoromycotina.</title>
        <authorList>
            <person name="Muszewska A."/>
            <person name="Okrasinska A."/>
            <person name="Steczkiewicz K."/>
            <person name="Drgas O."/>
            <person name="Orlowska M."/>
            <person name="Perlinska-Lenart U."/>
            <person name="Aleksandrzak-Piekarczyk T."/>
            <person name="Szatraj K."/>
            <person name="Zielenkiewicz U."/>
            <person name="Pilsyk S."/>
            <person name="Malc E."/>
            <person name="Mieczkowski P."/>
            <person name="Kruszewska J.S."/>
            <person name="Biernat P."/>
            <person name="Pawlowska J."/>
        </authorList>
    </citation>
    <scope>NUCLEOTIDE SEQUENCE</scope>
    <source>
        <strain evidence="3">WA0000051536</strain>
    </source>
</reference>
<accession>A0A8H7Q913</accession>
<dbReference type="GO" id="GO:0032006">
    <property type="term" value="P:regulation of TOR signaling"/>
    <property type="evidence" value="ECO:0007669"/>
    <property type="project" value="TreeGrafter"/>
</dbReference>
<dbReference type="Proteomes" id="UP000612746">
    <property type="component" value="Unassembled WGS sequence"/>
</dbReference>
<dbReference type="OrthoDB" id="9996127at2759"/>
<dbReference type="Pfam" id="PF15907">
    <property type="entry name" value="Itfg2"/>
    <property type="match status" value="3"/>
</dbReference>
<feature type="region of interest" description="Disordered" evidence="2">
    <location>
        <begin position="295"/>
        <end position="321"/>
    </location>
</feature>
<dbReference type="PANTHER" id="PTHR16317">
    <property type="entry name" value="INTEGRIN ALPHA REPEAT DOMAIN-CONTAINING"/>
    <property type="match status" value="1"/>
</dbReference>
<sequence>MRTVSLVNRLRWSFGGNMNPHALVVGDADNDGDNEFVIGNLNGDLAIFKGDCPNGLPTYFCRGLGTITCLAIGDARNGGKNSVVCINAEGQAHIFDLDNIDATRRPSSAQANNLMTVEEYLQHSRRGSDTATLHSFRNAMANAQNGQKTGGRAKSQLGKDDQEMVMEHIAPIHTVKVPVNVNKIIIADIDGDGRNEVVLARTDRILHSFELKKTNLDDISKPNTTAGPPSTSTSTSSTSTTPNMYTRPNPLAGKSMKSSLSTVTQSTLSMAKERPLPPSRTITREDASTISKISTGWGKRDKNKAKQKDELESNGEMAQPGNTFTIIDQKGDRYNPDFTRQYVSNSHYRRSNDPVGDISTYQFDSPEISQRPPNHSYDRSPVDIEKSLTKLIDGDDCSEEMYGLSVTPKATQFMTDEPPMAKTRRLTSGTIRPLLRRASSTHAIGPDVLDKSKPSSSISTPPVEIKSSSYAVSSWPVVDGDAVVGDEIKGLVATEIVMGKRRHRRRSLDDIDSEIVDDVQADVVGMLSMDGKFTVYNLLSKESSEYDLFVTHKLFSLATLNPHSNPLRLGYNPSSHAGRIRSGVSTPAFSSHASSPQLKFPSPYMRAARYNSSATASINDLSSAPSPVATTSVSVSENGDSDNEDDHSLRHVPSLDDVTVTMGSTISKILGIVSGNQPDGEASAADGDDELEDFSDSDHNGSRRGSEYNGLEDSWLSEQRVEVENDLFVACAWNGVTYMIDWSQRNSAPSDNSQNAATKFQLVKFAFEGRVCAFTAGSYAIVPGQNVPCLFYVDFDDQIYVYYDVRISPGPVTNFLDKHDDDIEEALERIDEYEYMIKDLRQRIHDPDDNTHKALMENPFGSANVITSHSPQALPDIIHRCLYELPQLQAALSYELEQLALAQTPFQFSQPGGSRRLSDIDIFPYSSLEREGGASDGVVRTPSSMTSPVPVTPSELHDRDLSTDSDLADTELEEDSIHLTHDATTNDTL</sequence>
<feature type="region of interest" description="Disordered" evidence="2">
    <location>
        <begin position="931"/>
        <end position="962"/>
    </location>
</feature>
<dbReference type="InterPro" id="IPR028994">
    <property type="entry name" value="Integrin_alpha_N"/>
</dbReference>
<comment type="caution">
    <text evidence="3">The sequence shown here is derived from an EMBL/GenBank/DDBJ whole genome shotgun (WGS) entry which is preliminary data.</text>
</comment>
<feature type="region of interest" description="Disordered" evidence="2">
    <location>
        <begin position="617"/>
        <end position="655"/>
    </location>
</feature>
<feature type="compositionally biased region" description="Low complexity" evidence="2">
    <location>
        <begin position="938"/>
        <end position="954"/>
    </location>
</feature>
<dbReference type="InterPro" id="IPR031793">
    <property type="entry name" value="KICSTOR_ITFG2"/>
</dbReference>
<feature type="compositionally biased region" description="Basic and acidic residues" evidence="2">
    <location>
        <begin position="298"/>
        <end position="311"/>
    </location>
</feature>
<feature type="region of interest" description="Disordered" evidence="2">
    <location>
        <begin position="672"/>
        <end position="710"/>
    </location>
</feature>
<dbReference type="AlphaFoldDB" id="A0A8H7Q913"/>
<organism evidence="3 4">
    <name type="scientific">Umbelopsis vinacea</name>
    <dbReference type="NCBI Taxonomy" id="44442"/>
    <lineage>
        <taxon>Eukaryota</taxon>
        <taxon>Fungi</taxon>
        <taxon>Fungi incertae sedis</taxon>
        <taxon>Mucoromycota</taxon>
        <taxon>Mucoromycotina</taxon>
        <taxon>Umbelopsidomycetes</taxon>
        <taxon>Umbelopsidales</taxon>
        <taxon>Umbelopsidaceae</taxon>
        <taxon>Umbelopsis</taxon>
    </lineage>
</organism>
<feature type="coiled-coil region" evidence="1">
    <location>
        <begin position="816"/>
        <end position="843"/>
    </location>
</feature>
<feature type="region of interest" description="Disordered" evidence="2">
    <location>
        <begin position="217"/>
        <end position="281"/>
    </location>
</feature>
<evidence type="ECO:0000256" key="2">
    <source>
        <dbReference type="SAM" id="MobiDB-lite"/>
    </source>
</evidence>
<gene>
    <name evidence="3" type="ORF">INT44_000989</name>
</gene>
<keyword evidence="4" id="KW-1185">Reference proteome</keyword>
<evidence type="ECO:0000313" key="3">
    <source>
        <dbReference type="EMBL" id="KAG2188237.1"/>
    </source>
</evidence>
<feature type="compositionally biased region" description="Basic and acidic residues" evidence="2">
    <location>
        <begin position="696"/>
        <end position="706"/>
    </location>
</feature>
<feature type="compositionally biased region" description="Low complexity" evidence="2">
    <location>
        <begin position="258"/>
        <end position="269"/>
    </location>
</feature>
<keyword evidence="1" id="KW-0175">Coiled coil</keyword>
<feature type="compositionally biased region" description="Low complexity" evidence="2">
    <location>
        <begin position="230"/>
        <end position="241"/>
    </location>
</feature>
<feature type="compositionally biased region" description="Low complexity" evidence="2">
    <location>
        <begin position="622"/>
        <end position="636"/>
    </location>
</feature>